<dbReference type="Proteomes" id="UP000004994">
    <property type="component" value="Chromosome 1"/>
</dbReference>
<keyword evidence="2" id="KW-1185">Reference proteome</keyword>
<evidence type="ECO:0000313" key="1">
    <source>
        <dbReference type="EnsemblPlants" id="Solyc01g060045.1.1"/>
    </source>
</evidence>
<sequence length="84" mass="9286">MNYYLPCPNPSITTGARRQCDGGGLYVRGNEGDKWIHIIYSKVTLAFNIVVDLSMAPISVQLFVNAILDNVIGPFPQMLKDGEK</sequence>
<dbReference type="SUPFAM" id="SSF51197">
    <property type="entry name" value="Clavaminate synthase-like"/>
    <property type="match status" value="1"/>
</dbReference>
<organism evidence="1">
    <name type="scientific">Solanum lycopersicum</name>
    <name type="common">Tomato</name>
    <name type="synonym">Lycopersicon esculentum</name>
    <dbReference type="NCBI Taxonomy" id="4081"/>
    <lineage>
        <taxon>Eukaryota</taxon>
        <taxon>Viridiplantae</taxon>
        <taxon>Streptophyta</taxon>
        <taxon>Embryophyta</taxon>
        <taxon>Tracheophyta</taxon>
        <taxon>Spermatophyta</taxon>
        <taxon>Magnoliopsida</taxon>
        <taxon>eudicotyledons</taxon>
        <taxon>Gunneridae</taxon>
        <taxon>Pentapetalae</taxon>
        <taxon>asterids</taxon>
        <taxon>lamiids</taxon>
        <taxon>Solanales</taxon>
        <taxon>Solanaceae</taxon>
        <taxon>Solanoideae</taxon>
        <taxon>Solaneae</taxon>
        <taxon>Solanum</taxon>
        <taxon>Solanum subgen. Lycopersicon</taxon>
    </lineage>
</organism>
<proteinExistence type="predicted"/>
<reference evidence="1" key="2">
    <citation type="submission" date="2019-01" db="UniProtKB">
        <authorList>
            <consortium name="EnsemblPlants"/>
        </authorList>
    </citation>
    <scope>IDENTIFICATION</scope>
    <source>
        <strain evidence="1">cv. Heinz 1706</strain>
    </source>
</reference>
<name>A0A3Q7EFD1_SOLLC</name>
<dbReference type="EnsemblPlants" id="Solyc01g060045.1.1">
    <property type="protein sequence ID" value="Solyc01g060045.1.1"/>
    <property type="gene ID" value="Solyc01g060045.1"/>
</dbReference>
<dbReference type="Gramene" id="Solyc01g060045.1.1">
    <property type="protein sequence ID" value="Solyc01g060045.1.1"/>
    <property type="gene ID" value="Solyc01g060045.1"/>
</dbReference>
<protein>
    <submittedName>
        <fullName evidence="1">Uncharacterized protein</fullName>
    </submittedName>
</protein>
<dbReference type="InParanoid" id="A0A3Q7EFD1"/>
<reference evidence="1" key="1">
    <citation type="journal article" date="2012" name="Nature">
        <title>The tomato genome sequence provides insights into fleshy fruit evolution.</title>
        <authorList>
            <consortium name="Tomato Genome Consortium"/>
        </authorList>
    </citation>
    <scope>NUCLEOTIDE SEQUENCE [LARGE SCALE GENOMIC DNA]</scope>
    <source>
        <strain evidence="1">cv. Heinz 1706</strain>
    </source>
</reference>
<evidence type="ECO:0000313" key="2">
    <source>
        <dbReference type="Proteomes" id="UP000004994"/>
    </source>
</evidence>
<accession>A0A3Q7EFD1</accession>
<dbReference type="AlphaFoldDB" id="A0A3Q7EFD1"/>